<dbReference type="InterPro" id="IPR019815">
    <property type="entry name" value="Translation_initiation_fac_3_C"/>
</dbReference>
<proteinExistence type="inferred from homology"/>
<comment type="caution">
    <text evidence="7">The sequence shown here is derived from an EMBL/GenBank/DDBJ whole genome shotgun (WGS) entry which is preliminary data.</text>
</comment>
<dbReference type="Proteomes" id="UP000178107">
    <property type="component" value="Unassembled WGS sequence"/>
</dbReference>
<evidence type="ECO:0000259" key="5">
    <source>
        <dbReference type="Pfam" id="PF00707"/>
    </source>
</evidence>
<dbReference type="AlphaFoldDB" id="A0A1G2T019"/>
<accession>A0A1G2T019</accession>
<dbReference type="PANTHER" id="PTHR10938">
    <property type="entry name" value="TRANSLATION INITIATION FACTOR IF-3"/>
    <property type="match status" value="1"/>
</dbReference>
<dbReference type="Gene3D" id="3.30.110.10">
    <property type="entry name" value="Translation initiation factor 3 (IF-3), C-terminal domain"/>
    <property type="match status" value="1"/>
</dbReference>
<evidence type="ECO:0000256" key="2">
    <source>
        <dbReference type="ARBA" id="ARBA00022540"/>
    </source>
</evidence>
<evidence type="ECO:0000259" key="6">
    <source>
        <dbReference type="Pfam" id="PF05198"/>
    </source>
</evidence>
<dbReference type="SUPFAM" id="SSF55200">
    <property type="entry name" value="Translation initiation factor IF3, C-terminal domain"/>
    <property type="match status" value="1"/>
</dbReference>
<dbReference type="GO" id="GO:0043022">
    <property type="term" value="F:ribosome binding"/>
    <property type="evidence" value="ECO:0007669"/>
    <property type="project" value="TreeGrafter"/>
</dbReference>
<dbReference type="SUPFAM" id="SSF54364">
    <property type="entry name" value="Translation initiation factor IF3, N-terminal domain"/>
    <property type="match status" value="1"/>
</dbReference>
<dbReference type="EMBL" id="MHVH01000003">
    <property type="protein sequence ID" value="OHA90615.1"/>
    <property type="molecule type" value="Genomic_DNA"/>
</dbReference>
<evidence type="ECO:0000313" key="7">
    <source>
        <dbReference type="EMBL" id="OHA90615.1"/>
    </source>
</evidence>
<evidence type="ECO:0000256" key="4">
    <source>
        <dbReference type="NCBIfam" id="TIGR00168"/>
    </source>
</evidence>
<dbReference type="InterPro" id="IPR036787">
    <property type="entry name" value="T_IF-3_N_sf"/>
</dbReference>
<comment type="similarity">
    <text evidence="1">Belongs to the IF-3 family.</text>
</comment>
<evidence type="ECO:0000256" key="3">
    <source>
        <dbReference type="ARBA" id="ARBA00022917"/>
    </source>
</evidence>
<dbReference type="GO" id="GO:0003743">
    <property type="term" value="F:translation initiation factor activity"/>
    <property type="evidence" value="ECO:0007669"/>
    <property type="project" value="UniProtKB-UniRule"/>
</dbReference>
<protein>
    <recommendedName>
        <fullName evidence="4">Translation initiation factor IF-3</fullName>
    </recommendedName>
</protein>
<name>A0A1G2T019_9BACT</name>
<dbReference type="PANTHER" id="PTHR10938:SF0">
    <property type="entry name" value="TRANSLATION INITIATION FACTOR IF-3, MITOCHONDRIAL"/>
    <property type="match status" value="1"/>
</dbReference>
<dbReference type="Gene3D" id="3.10.20.80">
    <property type="entry name" value="Translation initiation factor 3 (IF-3), N-terminal domain"/>
    <property type="match status" value="1"/>
</dbReference>
<feature type="domain" description="Translation initiation factor 3 N-terminal" evidence="6">
    <location>
        <begin position="6"/>
        <end position="73"/>
    </location>
</feature>
<feature type="domain" description="Translation initiation factor 3 C-terminal" evidence="5">
    <location>
        <begin position="82"/>
        <end position="164"/>
    </location>
</feature>
<dbReference type="Pfam" id="PF00707">
    <property type="entry name" value="IF3_C"/>
    <property type="match status" value="1"/>
</dbReference>
<dbReference type="InterPro" id="IPR001288">
    <property type="entry name" value="Translation_initiation_fac_3"/>
</dbReference>
<dbReference type="Pfam" id="PF05198">
    <property type="entry name" value="IF3_N"/>
    <property type="match status" value="1"/>
</dbReference>
<keyword evidence="3" id="KW-0648">Protein biosynthesis</keyword>
<dbReference type="GO" id="GO:0005737">
    <property type="term" value="C:cytoplasm"/>
    <property type="evidence" value="ECO:0007669"/>
    <property type="project" value="UniProtKB-ARBA"/>
</dbReference>
<dbReference type="InterPro" id="IPR036788">
    <property type="entry name" value="T_IF-3_C_sf"/>
</dbReference>
<keyword evidence="2 7" id="KW-0396">Initiation factor</keyword>
<dbReference type="GO" id="GO:0032790">
    <property type="term" value="P:ribosome disassembly"/>
    <property type="evidence" value="ECO:0007669"/>
    <property type="project" value="TreeGrafter"/>
</dbReference>
<dbReference type="NCBIfam" id="TIGR00168">
    <property type="entry name" value="infC"/>
    <property type="match status" value="1"/>
</dbReference>
<gene>
    <name evidence="7" type="ORF">A2838_02750</name>
</gene>
<organism evidence="7 8">
    <name type="scientific">Candidatus Zambryskibacteria bacterium RIFCSPHIGHO2_01_FULL_46_25</name>
    <dbReference type="NCBI Taxonomy" id="1802738"/>
    <lineage>
        <taxon>Bacteria</taxon>
        <taxon>Candidatus Zambryskiibacteriota</taxon>
    </lineage>
</organism>
<reference evidence="7 8" key="1">
    <citation type="journal article" date="2016" name="Nat. Commun.">
        <title>Thousands of microbial genomes shed light on interconnected biogeochemical processes in an aquifer system.</title>
        <authorList>
            <person name="Anantharaman K."/>
            <person name="Brown C.T."/>
            <person name="Hug L.A."/>
            <person name="Sharon I."/>
            <person name="Castelle C.J."/>
            <person name="Probst A.J."/>
            <person name="Thomas B.C."/>
            <person name="Singh A."/>
            <person name="Wilkins M.J."/>
            <person name="Karaoz U."/>
            <person name="Brodie E.L."/>
            <person name="Williams K.H."/>
            <person name="Hubbard S.S."/>
            <person name="Banfield J.F."/>
        </authorList>
    </citation>
    <scope>NUCLEOTIDE SEQUENCE [LARGE SCALE GENOMIC DNA]</scope>
</reference>
<evidence type="ECO:0000256" key="1">
    <source>
        <dbReference type="ARBA" id="ARBA00005439"/>
    </source>
</evidence>
<dbReference type="InterPro" id="IPR019814">
    <property type="entry name" value="Translation_initiation_fac_3_N"/>
</dbReference>
<sequence>MPEPRINHRISARELRVIGPKGENLGVLTLSEALKAASEFSLDLIEISPTANPPVAKIADFGKWLYEENKKQKLGKKPRSAEVKTVQVKLGTGDHDLALKAKKASEWLTEGNRVRVDLFLPGRSKYMEEKFLKERIERMLKLVSVDYKMADPAKKSPKGMSCLIERA</sequence>
<evidence type="ECO:0000313" key="8">
    <source>
        <dbReference type="Proteomes" id="UP000178107"/>
    </source>
</evidence>